<organism evidence="1">
    <name type="scientific">Tetraselmis sp. GSL018</name>
    <dbReference type="NCBI Taxonomy" id="582737"/>
    <lineage>
        <taxon>Eukaryota</taxon>
        <taxon>Viridiplantae</taxon>
        <taxon>Chlorophyta</taxon>
        <taxon>core chlorophytes</taxon>
        <taxon>Chlorodendrophyceae</taxon>
        <taxon>Chlorodendrales</taxon>
        <taxon>Chlorodendraceae</taxon>
        <taxon>Tetraselmis</taxon>
    </lineage>
</organism>
<evidence type="ECO:0000313" key="1">
    <source>
        <dbReference type="EMBL" id="JAC76537.1"/>
    </source>
</evidence>
<protein>
    <submittedName>
        <fullName evidence="1">Uncharacterized protein</fullName>
    </submittedName>
</protein>
<name>A0A061RUK2_9CHLO</name>
<gene>
    <name evidence="1" type="ORF">TSPGSL018_19892</name>
</gene>
<sequence length="73" mass="8397">KNVLILGTLLLGFEKHFSPVFFSFSKIHCLFLSARGEKEKSASALVLISWTKIFKELLDWFLLLGLNLVVWRS</sequence>
<dbReference type="EMBL" id="GBEZ01009031">
    <property type="protein sequence ID" value="JAC76537.1"/>
    <property type="molecule type" value="Transcribed_RNA"/>
</dbReference>
<proteinExistence type="predicted"/>
<feature type="non-terminal residue" evidence="1">
    <location>
        <position position="1"/>
    </location>
</feature>
<dbReference type="AlphaFoldDB" id="A0A061RUK2"/>
<reference evidence="1" key="1">
    <citation type="submission" date="2014-05" db="EMBL/GenBank/DDBJ databases">
        <title>The transcriptome of the halophilic microalga Tetraselmis sp. GSL018 isolated from the Great Salt Lake, Utah.</title>
        <authorList>
            <person name="Jinkerson R.E."/>
            <person name="D'Adamo S."/>
            <person name="Posewitz M.C."/>
        </authorList>
    </citation>
    <scope>NUCLEOTIDE SEQUENCE</scope>
    <source>
        <strain evidence="1">GSL018</strain>
    </source>
</reference>
<accession>A0A061RUK2</accession>